<dbReference type="SUPFAM" id="SSF82171">
    <property type="entry name" value="DPP6 N-terminal domain-like"/>
    <property type="match status" value="1"/>
</dbReference>
<reference evidence="1" key="1">
    <citation type="submission" date="2020-02" db="EMBL/GenBank/DDBJ databases">
        <authorList>
            <person name="Meier V. D."/>
        </authorList>
    </citation>
    <scope>NUCLEOTIDE SEQUENCE</scope>
    <source>
        <strain evidence="1">AVDCRST_MAG50</strain>
    </source>
</reference>
<accession>A0A6J4HU01</accession>
<gene>
    <name evidence="1" type="ORF">AVDCRST_MAG50-1215</name>
</gene>
<organism evidence="1">
    <name type="scientific">uncultured Acidimicrobiales bacterium</name>
    <dbReference type="NCBI Taxonomy" id="310071"/>
    <lineage>
        <taxon>Bacteria</taxon>
        <taxon>Bacillati</taxon>
        <taxon>Actinomycetota</taxon>
        <taxon>Acidimicrobiia</taxon>
        <taxon>Acidimicrobiales</taxon>
        <taxon>environmental samples</taxon>
    </lineage>
</organism>
<dbReference type="InterPro" id="IPR046312">
    <property type="entry name" value="DUF6454"/>
</dbReference>
<dbReference type="Pfam" id="PF20055">
    <property type="entry name" value="DUF6454"/>
    <property type="match status" value="1"/>
</dbReference>
<sequence length="267" mass="28612">MTAHAQSADHSILATLLALDRSSVWDFDGGVTLGFDAGHPQGMVLVDGTWWISTVDIPAKAGWLLAVDAGGRLLDRWPCGEGRRYHPGGIHGDANGLWLAVAEYRPHSSTDVFHCVPGRAPVHRFHHGDHLGAIAAAGDGPLVAWTWGSRELLRLDTDGPVVARRRNPSHFVDYQDLHVLSTGHAVCSGIGTRLSKGGRRLGGLGVLRLEDLTWETEVPFPGYSPTTDLAATANPLHLEVVDGRLRLHLLPDGGAGTILTWSIPITG</sequence>
<evidence type="ECO:0000313" key="1">
    <source>
        <dbReference type="EMBL" id="CAA9233835.1"/>
    </source>
</evidence>
<protein>
    <submittedName>
        <fullName evidence="1">Uncharacterized protein</fullName>
    </submittedName>
</protein>
<name>A0A6J4HU01_9ACTN</name>
<dbReference type="AlphaFoldDB" id="A0A6J4HU01"/>
<dbReference type="EMBL" id="CADCTF010000065">
    <property type="protein sequence ID" value="CAA9233835.1"/>
    <property type="molecule type" value="Genomic_DNA"/>
</dbReference>
<proteinExistence type="predicted"/>